<organism evidence="1 2">
    <name type="scientific">Alishewanella aestuarii B11</name>
    <dbReference type="NCBI Taxonomy" id="1197174"/>
    <lineage>
        <taxon>Bacteria</taxon>
        <taxon>Pseudomonadati</taxon>
        <taxon>Pseudomonadota</taxon>
        <taxon>Gammaproteobacteria</taxon>
        <taxon>Alteromonadales</taxon>
        <taxon>Alteromonadaceae</taxon>
        <taxon>Alishewanella</taxon>
    </lineage>
</organism>
<dbReference type="Proteomes" id="UP000012043">
    <property type="component" value="Unassembled WGS sequence"/>
</dbReference>
<reference evidence="1 2" key="1">
    <citation type="journal article" date="2012" name="J. Bacteriol.">
        <title>Genome Sequence of Pectin-Degrading Alishewanella aestuarii Strain B11T, Isolated from Tidal Flat Sediment.</title>
        <authorList>
            <person name="Jung J."/>
            <person name="Choi S."/>
            <person name="Chun J."/>
            <person name="Park W."/>
        </authorList>
    </citation>
    <scope>NUCLEOTIDE SEQUENCE [LARGE SCALE GENOMIC DNA]</scope>
    <source>
        <strain evidence="1 2">B11</strain>
    </source>
</reference>
<keyword evidence="2" id="KW-1185">Reference proteome</keyword>
<comment type="caution">
    <text evidence="1">The sequence shown here is derived from an EMBL/GenBank/DDBJ whole genome shotgun (WGS) entry which is preliminary data.</text>
</comment>
<name>J2IAL2_9ALTE</name>
<proteinExistence type="predicted"/>
<accession>J2IAL2</accession>
<evidence type="ECO:0000313" key="1">
    <source>
        <dbReference type="EMBL" id="EJI84142.1"/>
    </source>
</evidence>
<sequence length="38" mass="4550">MSFIKFTEILSKLHERPDKVLTLPLLRQELFQSVSELY</sequence>
<gene>
    <name evidence="1" type="ORF">AEST_29760</name>
</gene>
<evidence type="ECO:0000313" key="2">
    <source>
        <dbReference type="Proteomes" id="UP000012043"/>
    </source>
</evidence>
<protein>
    <submittedName>
        <fullName evidence="1">Uncharacterized protein</fullName>
    </submittedName>
</protein>
<dbReference type="EMBL" id="ALAB01000039">
    <property type="protein sequence ID" value="EJI84142.1"/>
    <property type="molecule type" value="Genomic_DNA"/>
</dbReference>
<dbReference type="PATRIC" id="fig|1197174.4.peg.2908"/>
<dbReference type="AlphaFoldDB" id="J2IAL2"/>